<protein>
    <submittedName>
        <fullName evidence="1">Uncharacterized protein</fullName>
    </submittedName>
</protein>
<organism evidence="1 2">
    <name type="scientific">Cichorium intybus</name>
    <name type="common">Chicory</name>
    <dbReference type="NCBI Taxonomy" id="13427"/>
    <lineage>
        <taxon>Eukaryota</taxon>
        <taxon>Viridiplantae</taxon>
        <taxon>Streptophyta</taxon>
        <taxon>Embryophyta</taxon>
        <taxon>Tracheophyta</taxon>
        <taxon>Spermatophyta</taxon>
        <taxon>Magnoliopsida</taxon>
        <taxon>eudicotyledons</taxon>
        <taxon>Gunneridae</taxon>
        <taxon>Pentapetalae</taxon>
        <taxon>asterids</taxon>
        <taxon>campanulids</taxon>
        <taxon>Asterales</taxon>
        <taxon>Asteraceae</taxon>
        <taxon>Cichorioideae</taxon>
        <taxon>Cichorieae</taxon>
        <taxon>Cichoriinae</taxon>
        <taxon>Cichorium</taxon>
    </lineage>
</organism>
<sequence length="335" mass="38941">MSTPPSRPITESKEDGDYIKLCEEYNCLIETIPKGNGWRVKHLHNYNGFWLNPIYIKANLLLHAYFKPHPTDIFLASFMKSGTTWLKALMISTINRHRYSFSDHHLHYHGPQSTFPFLETELHSYPITDFTDMSAPRLFSTHFPRTLLPPSVTSCKFIYICRDPKDVLVSKWFFMNKIRDKDLPPLSFDEALDLFCQGISDFGPIWEHVLSYWRASLDAPDKILFLKYEEVKEQPEAMVRKLAAFMGEPFTKEEDEKRVVENIVNMCSFENLSNLEVNKTGVFKFGKAEVGNREFFRKGKIGDWQNYMTEEMKERIDGIIHEKLKGSGLTLGESA</sequence>
<gene>
    <name evidence="1" type="ORF">L2E82_36243</name>
</gene>
<keyword evidence="2" id="KW-1185">Reference proteome</keyword>
<evidence type="ECO:0000313" key="2">
    <source>
        <dbReference type="Proteomes" id="UP001055811"/>
    </source>
</evidence>
<reference evidence="2" key="1">
    <citation type="journal article" date="2022" name="Mol. Ecol. Resour.">
        <title>The genomes of chicory, endive, great burdock and yacon provide insights into Asteraceae palaeo-polyploidization history and plant inulin production.</title>
        <authorList>
            <person name="Fan W."/>
            <person name="Wang S."/>
            <person name="Wang H."/>
            <person name="Wang A."/>
            <person name="Jiang F."/>
            <person name="Liu H."/>
            <person name="Zhao H."/>
            <person name="Xu D."/>
            <person name="Zhang Y."/>
        </authorList>
    </citation>
    <scope>NUCLEOTIDE SEQUENCE [LARGE SCALE GENOMIC DNA]</scope>
    <source>
        <strain evidence="2">cv. Punajuju</strain>
    </source>
</reference>
<dbReference type="Proteomes" id="UP001055811">
    <property type="component" value="Linkage Group LG06"/>
</dbReference>
<accession>A0ACB9BR75</accession>
<comment type="caution">
    <text evidence="1">The sequence shown here is derived from an EMBL/GenBank/DDBJ whole genome shotgun (WGS) entry which is preliminary data.</text>
</comment>
<evidence type="ECO:0000313" key="1">
    <source>
        <dbReference type="EMBL" id="KAI3724465.1"/>
    </source>
</evidence>
<reference evidence="1 2" key="2">
    <citation type="journal article" date="2022" name="Mol. Ecol. Resour.">
        <title>The genomes of chicory, endive, great burdock and yacon provide insights into Asteraceae paleo-polyploidization history and plant inulin production.</title>
        <authorList>
            <person name="Fan W."/>
            <person name="Wang S."/>
            <person name="Wang H."/>
            <person name="Wang A."/>
            <person name="Jiang F."/>
            <person name="Liu H."/>
            <person name="Zhao H."/>
            <person name="Xu D."/>
            <person name="Zhang Y."/>
        </authorList>
    </citation>
    <scope>NUCLEOTIDE SEQUENCE [LARGE SCALE GENOMIC DNA]</scope>
    <source>
        <strain evidence="2">cv. Punajuju</strain>
        <tissue evidence="1">Leaves</tissue>
    </source>
</reference>
<dbReference type="EMBL" id="CM042014">
    <property type="protein sequence ID" value="KAI3724465.1"/>
    <property type="molecule type" value="Genomic_DNA"/>
</dbReference>
<proteinExistence type="predicted"/>
<name>A0ACB9BR75_CICIN</name>